<feature type="compositionally biased region" description="Polar residues" evidence="12">
    <location>
        <begin position="1519"/>
        <end position="1530"/>
    </location>
</feature>
<dbReference type="InterPro" id="IPR036719">
    <property type="entry name" value="Neuro-gated_channel_TM_sf"/>
</dbReference>
<dbReference type="EMBL" id="VIIS01001693">
    <property type="protein sequence ID" value="KAF0294339.1"/>
    <property type="molecule type" value="Genomic_DNA"/>
</dbReference>
<keyword evidence="10" id="KW-0407">Ion channel</keyword>
<evidence type="ECO:0000256" key="6">
    <source>
        <dbReference type="ARBA" id="ARBA00022737"/>
    </source>
</evidence>
<feature type="transmembrane region" description="Helical" evidence="13">
    <location>
        <begin position="1652"/>
        <end position="1674"/>
    </location>
</feature>
<dbReference type="Pfam" id="PF02932">
    <property type="entry name" value="Neur_chan_memb"/>
    <property type="match status" value="1"/>
</dbReference>
<feature type="domain" description="EGF-like" evidence="15">
    <location>
        <begin position="509"/>
        <end position="547"/>
    </location>
</feature>
<protein>
    <submittedName>
        <fullName evidence="16">Neurogenic locus notch 2</fullName>
    </submittedName>
</protein>
<feature type="disulfide bond" evidence="11">
    <location>
        <begin position="1080"/>
        <end position="1089"/>
    </location>
</feature>
<dbReference type="GO" id="GO:0005254">
    <property type="term" value="F:chloride channel activity"/>
    <property type="evidence" value="ECO:0007669"/>
    <property type="project" value="UniProtKB-ARBA"/>
</dbReference>
<keyword evidence="9 11" id="KW-1015">Disulfide bond</keyword>
<dbReference type="Pfam" id="PF00008">
    <property type="entry name" value="EGF"/>
    <property type="match status" value="2"/>
</dbReference>
<evidence type="ECO:0000259" key="15">
    <source>
        <dbReference type="PROSITE" id="PS50026"/>
    </source>
</evidence>
<dbReference type="InterPro" id="IPR013032">
    <property type="entry name" value="EGF-like_CS"/>
</dbReference>
<dbReference type="GO" id="GO:0005509">
    <property type="term" value="F:calcium ion binding"/>
    <property type="evidence" value="ECO:0007669"/>
    <property type="project" value="InterPro"/>
</dbReference>
<dbReference type="Gene3D" id="2.10.25.10">
    <property type="entry name" value="Laminin"/>
    <property type="match status" value="11"/>
</dbReference>
<feature type="domain" description="EGF-like" evidence="15">
    <location>
        <begin position="965"/>
        <end position="1003"/>
    </location>
</feature>
<dbReference type="SMART" id="SM00179">
    <property type="entry name" value="EGF_CA"/>
    <property type="match status" value="9"/>
</dbReference>
<reference evidence="16 17" key="1">
    <citation type="submission" date="2019-07" db="EMBL/GenBank/DDBJ databases">
        <title>Draft genome assembly of a fouling barnacle, Amphibalanus amphitrite (Darwin, 1854): The first reference genome for Thecostraca.</title>
        <authorList>
            <person name="Kim W."/>
        </authorList>
    </citation>
    <scope>NUCLEOTIDE SEQUENCE [LARGE SCALE GENOMIC DNA]</scope>
    <source>
        <strain evidence="16">SNU_AA5</strain>
        <tissue evidence="16">Soma without cirri and trophi</tissue>
    </source>
</reference>
<evidence type="ECO:0000256" key="14">
    <source>
        <dbReference type="SAM" id="SignalP"/>
    </source>
</evidence>
<dbReference type="GO" id="GO:0099095">
    <property type="term" value="F:ligand-gated monoatomic anion channel activity"/>
    <property type="evidence" value="ECO:0007669"/>
    <property type="project" value="UniProtKB-ARBA"/>
</dbReference>
<dbReference type="PROSITE" id="PS50026">
    <property type="entry name" value="EGF_3"/>
    <property type="match status" value="10"/>
</dbReference>
<feature type="region of interest" description="Disordered" evidence="12">
    <location>
        <begin position="1193"/>
        <end position="1218"/>
    </location>
</feature>
<feature type="compositionally biased region" description="Basic residues" evidence="12">
    <location>
        <begin position="1411"/>
        <end position="1431"/>
    </location>
</feature>
<dbReference type="InterPro" id="IPR006029">
    <property type="entry name" value="Neurotrans-gated_channel_TM"/>
</dbReference>
<comment type="caution">
    <text evidence="16">The sequence shown here is derived from an EMBL/GenBank/DDBJ whole genome shotgun (WGS) entry which is preliminary data.</text>
</comment>
<comment type="caution">
    <text evidence="11">Lacks conserved residue(s) required for the propagation of feature annotation.</text>
</comment>
<dbReference type="GO" id="GO:0004888">
    <property type="term" value="F:transmembrane signaling receptor activity"/>
    <property type="evidence" value="ECO:0007669"/>
    <property type="project" value="InterPro"/>
</dbReference>
<evidence type="ECO:0000256" key="10">
    <source>
        <dbReference type="ARBA" id="ARBA00023303"/>
    </source>
</evidence>
<dbReference type="SUPFAM" id="SSF57196">
    <property type="entry name" value="EGF/Laminin"/>
    <property type="match status" value="10"/>
</dbReference>
<evidence type="ECO:0000256" key="13">
    <source>
        <dbReference type="SAM" id="Phobius"/>
    </source>
</evidence>
<dbReference type="Pfam" id="PF02931">
    <property type="entry name" value="Neur_chan_LBD"/>
    <property type="match status" value="1"/>
</dbReference>
<feature type="disulfide bond" evidence="11">
    <location>
        <begin position="449"/>
        <end position="458"/>
    </location>
</feature>
<dbReference type="PROSITE" id="PS00022">
    <property type="entry name" value="EGF_1"/>
    <property type="match status" value="10"/>
</dbReference>
<feature type="domain" description="EGF-like" evidence="15">
    <location>
        <begin position="689"/>
        <end position="728"/>
    </location>
</feature>
<dbReference type="PROSITE" id="PS00236">
    <property type="entry name" value="NEUROTR_ION_CHANNEL"/>
    <property type="match status" value="1"/>
</dbReference>
<feature type="region of interest" description="Disordered" evidence="12">
    <location>
        <begin position="1392"/>
        <end position="1544"/>
    </location>
</feature>
<keyword evidence="13" id="KW-0812">Transmembrane</keyword>
<evidence type="ECO:0000256" key="5">
    <source>
        <dbReference type="ARBA" id="ARBA00022536"/>
    </source>
</evidence>
<keyword evidence="7" id="KW-0406">Ion transport</keyword>
<name>A0A6A4VN19_AMPAM</name>
<evidence type="ECO:0000256" key="9">
    <source>
        <dbReference type="ARBA" id="ARBA00023157"/>
    </source>
</evidence>
<keyword evidence="6" id="KW-0677">Repeat</keyword>
<proteinExistence type="predicted"/>
<evidence type="ECO:0000256" key="8">
    <source>
        <dbReference type="ARBA" id="ARBA00023136"/>
    </source>
</evidence>
<feature type="disulfide bond" evidence="11">
    <location>
        <begin position="718"/>
        <end position="727"/>
    </location>
</feature>
<evidence type="ECO:0000256" key="12">
    <source>
        <dbReference type="SAM" id="MobiDB-lite"/>
    </source>
</evidence>
<dbReference type="InterPro" id="IPR036734">
    <property type="entry name" value="Neur_chan_lig-bd_sf"/>
</dbReference>
<feature type="region of interest" description="Disordered" evidence="12">
    <location>
        <begin position="1338"/>
        <end position="1369"/>
    </location>
</feature>
<dbReference type="Pfam" id="PF12661">
    <property type="entry name" value="hEGF"/>
    <property type="match status" value="2"/>
</dbReference>
<dbReference type="SUPFAM" id="SSF90112">
    <property type="entry name" value="Neurotransmitter-gated ion-channel transmembrane pore"/>
    <property type="match status" value="1"/>
</dbReference>
<feature type="domain" description="EGF-like" evidence="15">
    <location>
        <begin position="1140"/>
        <end position="1178"/>
    </location>
</feature>
<dbReference type="InterPro" id="IPR051022">
    <property type="entry name" value="Notch_Cell-Fate_Det"/>
</dbReference>
<feature type="domain" description="EGF-like" evidence="15">
    <location>
        <begin position="873"/>
        <end position="914"/>
    </location>
</feature>
<feature type="transmembrane region" description="Helical" evidence="13">
    <location>
        <begin position="1253"/>
        <end position="1275"/>
    </location>
</feature>
<feature type="disulfide bond" evidence="11">
    <location>
        <begin position="808"/>
        <end position="817"/>
    </location>
</feature>
<keyword evidence="13" id="KW-1133">Transmembrane helix</keyword>
<dbReference type="PRINTS" id="PR00253">
    <property type="entry name" value="GABAARECEPTR"/>
</dbReference>
<gene>
    <name evidence="16" type="primary">NOTCH1_0</name>
    <name evidence="16" type="ORF">FJT64_007976</name>
</gene>
<feature type="disulfide bond" evidence="11">
    <location>
        <begin position="699"/>
        <end position="716"/>
    </location>
</feature>
<dbReference type="CDD" id="cd00054">
    <property type="entry name" value="EGF_CA"/>
    <property type="match status" value="6"/>
</dbReference>
<feature type="region of interest" description="Disordered" evidence="12">
    <location>
        <begin position="1680"/>
        <end position="1700"/>
    </location>
</feature>
<dbReference type="InterPro" id="IPR000742">
    <property type="entry name" value="EGF"/>
</dbReference>
<evidence type="ECO:0000313" key="17">
    <source>
        <dbReference type="Proteomes" id="UP000440578"/>
    </source>
</evidence>
<keyword evidence="3" id="KW-0813">Transport</keyword>
<sequence length="1764" mass="191739">MGAATRGCSALSGSVLTTLAVFGLLAPVQRTASEDGPLRFEDLLPPEVHKKYDKMKPPKSDGKPTEVGFHVTVMQLDSINENSMTYVADIFFAQSWKDHRLHLPENMTSDYRLLNLDWLNDIWRPDSFFKNAKSVTFQTMTVPNHYVWLHADKSILYMVKLTLTLSCAMNFALYPHDYQECRLQMESRQSAPTCTLQVSPHPRLPYREAGTAWLMPAGQSGRLRYCRCHPAWSGSRCQRAANPCQASPCAAGRRCVRSTTSATGYSCLCAGGDGNCSPVAARSPRLAGGTCRGRPCGVGWHCKEDPTQPAGYSCGCDRKPGYQPASETDPTCVRADLCTAHRPCRHGGTCLSLTGDYRCQCAPAWTGRSCEAPLNPCHDAELCTAGWTCRREPRSRAGYSCGCEEKPGWAPRSEDDPQCVLRDTCLARSPCLNGGTCESGPKDGFTCRCPPAWHGDTCEKPRDPCRTGNPCGETWKCHRDPDSPAGFSCNCGSRPGWAAKSEEDPRCAVSDPCLTGSPCLNGGSCQYLSPGEFNCQCRSAWTGRTCDVPRDPCGESDTCGAGWKCRRDPSAALGYTCGCDHRPGWRATSATDPRCVLVEPCRAKAPCGNGGTCVPTMEDGEPGFRCQCPLAWGGPVCAEPRNPCAAGDARCGAGWSCRRDETSKVGYSCGCETRRGWRPRSLDDPSCVRSDFCRVRRPCRNGGRCGPGTTTEPFTCRCLGGWQGPLCQQPRDPCRLGSPCGAQDTCRRNATARTGYSCHCELRPGYRPHSGSDPRCVLDDACLAQAPCLHGGSCTPGRAGKQSFTCTCTAAWSGDRCELPRDPCVQEPETVTRVCGAKSGCSRDTSSEVGFACDCDARPGWRRRSSADPGCVIQDACLALKPCRHGGTCRNVADQADGFYRCFCPPAWTGRNCSEPLDPCLDPKNVCNDGFRCRRNPDRPLGFSCGCDEKPGYRPSSPTNPECAVYDTCLAQEPCANGGLCSPVGERNYFCECKKSWTGRTCEIVLVPCEGIQHTCGTRWRCHVDSKQPLGFTCGCGWKPGWVAAEDGHCVVADACLAYAPCANGGTCSAEGGTLYSCRCRAGWGGTTCEAPVDPCTEGEPCGSGFTCRRDTQSSTGFSCDCERRPGWRRQSEDDPRCALYDVCLADPPCAAGARCLSLSGGAFRCVCPPERRGTLCEQPVVTSAPPAPVPPLVPALLPEPSSSPSPEDEDEEEPMGVLREQPAFKPVPDTPVLVGFRRFLDELAVIAPKLKYVFMLVGLLILLILLFLVCFACCRKLYRSRRRDRECEYLLKKADMDRRCEQYLQAKYGYGAPCEPAYPAADPCEPYPAPEPCEPYGEEDQTYWDSTEPYPSRQYVPEPSSDESSIESTLATLEASVRGAVGGLRRMYGRLLGSRSARRGAPEPPNGRRSGSRSRSRHRSRRRRRRHRPSHDRVGSASSGVSSMSDGSESGVSDESTVSGGTERGLSGAAEHGKRQYSTTGGHGPPEHASGSILPVPSVPDGPSREGAATDSAALRTSDGQRQNGTLPSHTELAAKGCSEPDRPDGSNMIHLWSDLDDGILFSSLRKRRRNFTCLEVVFKFKRRLGYYLFHTYIPTCLIVIMSWISFWIKPEAAPARVTLGVTSLLTLSTQHAKSQSALPPVSYVKSIDSFMNACTVFVFLALMEYALVNIVLGDSPEPPSKPGAGGPGTSAGEPPRPDKIYHLAARENARMLTGRPPKPPGLSKQQVNRRRAIIVDRVSRVLFPATFLMLNVTYWLVNVDNL</sequence>
<dbReference type="Proteomes" id="UP000440578">
    <property type="component" value="Unassembled WGS sequence"/>
</dbReference>
<evidence type="ECO:0000256" key="2">
    <source>
        <dbReference type="ARBA" id="ARBA00004236"/>
    </source>
</evidence>
<feature type="transmembrane region" description="Helical" evidence="13">
    <location>
        <begin position="1740"/>
        <end position="1759"/>
    </location>
</feature>
<dbReference type="SUPFAM" id="SSF63712">
    <property type="entry name" value="Nicotinic receptor ligand binding domain-like"/>
    <property type="match status" value="1"/>
</dbReference>
<keyword evidence="8 13" id="KW-0472">Membrane</keyword>
<dbReference type="CDD" id="cd19049">
    <property type="entry name" value="LGIC_TM_anion"/>
    <property type="match status" value="1"/>
</dbReference>
<feature type="compositionally biased region" description="Low complexity" evidence="12">
    <location>
        <begin position="1436"/>
        <end position="1462"/>
    </location>
</feature>
<feature type="disulfide bond" evidence="11">
    <location>
        <begin position="904"/>
        <end position="913"/>
    </location>
</feature>
<dbReference type="InterPro" id="IPR006028">
    <property type="entry name" value="GABAA/Glycine_rcpt"/>
</dbReference>
<dbReference type="SMART" id="SM00181">
    <property type="entry name" value="EGF"/>
    <property type="match status" value="21"/>
</dbReference>
<feature type="disulfide bond" evidence="11">
    <location>
        <begin position="628"/>
        <end position="637"/>
    </location>
</feature>
<dbReference type="InterPro" id="IPR018000">
    <property type="entry name" value="Neurotransmitter_ion_chnl_CS"/>
</dbReference>
<feature type="signal peptide" evidence="14">
    <location>
        <begin position="1"/>
        <end position="33"/>
    </location>
</feature>
<keyword evidence="5 11" id="KW-0245">EGF-like domain</keyword>
<feature type="transmembrane region" description="Helical" evidence="13">
    <location>
        <begin position="1589"/>
        <end position="1610"/>
    </location>
</feature>
<evidence type="ECO:0000256" key="1">
    <source>
        <dbReference type="ARBA" id="ARBA00004141"/>
    </source>
</evidence>
<feature type="disulfide bond" evidence="11">
    <location>
        <begin position="537"/>
        <end position="546"/>
    </location>
</feature>
<dbReference type="GO" id="GO:0005230">
    <property type="term" value="F:extracellular ligand-gated monoatomic ion channel activity"/>
    <property type="evidence" value="ECO:0007669"/>
    <property type="project" value="InterPro"/>
</dbReference>
<dbReference type="GO" id="GO:0005886">
    <property type="term" value="C:plasma membrane"/>
    <property type="evidence" value="ECO:0007669"/>
    <property type="project" value="UniProtKB-SubCell"/>
</dbReference>
<feature type="domain" description="EGF-like" evidence="15">
    <location>
        <begin position="334"/>
        <end position="371"/>
    </location>
</feature>
<dbReference type="FunFam" id="2.10.25.10:FF:000610">
    <property type="entry name" value="protein HEG homolog 1 isoform X1"/>
    <property type="match status" value="1"/>
</dbReference>
<feature type="domain" description="EGF-like" evidence="15">
    <location>
        <begin position="778"/>
        <end position="818"/>
    </location>
</feature>
<feature type="domain" description="EGF-like" evidence="15">
    <location>
        <begin position="1052"/>
        <end position="1090"/>
    </location>
</feature>
<evidence type="ECO:0000256" key="7">
    <source>
        <dbReference type="ARBA" id="ARBA00023065"/>
    </source>
</evidence>
<dbReference type="OrthoDB" id="407674at2759"/>
<dbReference type="InterPro" id="IPR001881">
    <property type="entry name" value="EGF-like_Ca-bd_dom"/>
</dbReference>
<keyword evidence="4" id="KW-1003">Cell membrane</keyword>
<feature type="compositionally biased region" description="Low complexity" evidence="12">
    <location>
        <begin position="1195"/>
        <end position="1206"/>
    </location>
</feature>
<feature type="disulfide bond" evidence="11">
    <location>
        <begin position="1168"/>
        <end position="1177"/>
    </location>
</feature>
<feature type="domain" description="EGF-like" evidence="15">
    <location>
        <begin position="597"/>
        <end position="638"/>
    </location>
</feature>
<evidence type="ECO:0000256" key="4">
    <source>
        <dbReference type="ARBA" id="ARBA00022475"/>
    </source>
</evidence>
<dbReference type="Gene3D" id="1.20.58.390">
    <property type="entry name" value="Neurotransmitter-gated ion-channel transmembrane domain"/>
    <property type="match status" value="1"/>
</dbReference>
<evidence type="ECO:0000313" key="16">
    <source>
        <dbReference type="EMBL" id="KAF0294339.1"/>
    </source>
</evidence>
<dbReference type="PROSITE" id="PS01186">
    <property type="entry name" value="EGF_2"/>
    <property type="match status" value="2"/>
</dbReference>
<accession>A0A6A4VN19</accession>
<feature type="domain" description="EGF-like" evidence="15">
    <location>
        <begin position="421"/>
        <end position="459"/>
    </location>
</feature>
<keyword evidence="17" id="KW-1185">Reference proteome</keyword>
<dbReference type="PANTHER" id="PTHR24049">
    <property type="entry name" value="CRUMBS FAMILY MEMBER"/>
    <property type="match status" value="1"/>
</dbReference>
<dbReference type="InterPro" id="IPR006202">
    <property type="entry name" value="Neur_chan_lig-bd"/>
</dbReference>
<organism evidence="16 17">
    <name type="scientific">Amphibalanus amphitrite</name>
    <name type="common">Striped barnacle</name>
    <name type="synonym">Balanus amphitrite</name>
    <dbReference type="NCBI Taxonomy" id="1232801"/>
    <lineage>
        <taxon>Eukaryota</taxon>
        <taxon>Metazoa</taxon>
        <taxon>Ecdysozoa</taxon>
        <taxon>Arthropoda</taxon>
        <taxon>Crustacea</taxon>
        <taxon>Multicrustacea</taxon>
        <taxon>Cirripedia</taxon>
        <taxon>Thoracica</taxon>
        <taxon>Thoracicalcarea</taxon>
        <taxon>Balanomorpha</taxon>
        <taxon>Balanoidea</taxon>
        <taxon>Balanidae</taxon>
        <taxon>Amphibalaninae</taxon>
        <taxon>Amphibalanus</taxon>
    </lineage>
</organism>
<dbReference type="Gene3D" id="2.70.170.10">
    <property type="entry name" value="Neurotransmitter-gated ion-channel ligand-binding domain"/>
    <property type="match status" value="1"/>
</dbReference>
<feature type="disulfide bond" evidence="11">
    <location>
        <begin position="361"/>
        <end position="370"/>
    </location>
</feature>
<feature type="chain" id="PRO_5025454055" evidence="14">
    <location>
        <begin position="34"/>
        <end position="1764"/>
    </location>
</feature>
<keyword evidence="14" id="KW-0732">Signal</keyword>
<evidence type="ECO:0000256" key="3">
    <source>
        <dbReference type="ARBA" id="ARBA00022448"/>
    </source>
</evidence>
<comment type="subcellular location">
    <subcellularLocation>
        <location evidence="2">Cell membrane</location>
    </subcellularLocation>
    <subcellularLocation>
        <location evidence="1">Membrane</location>
        <topology evidence="1">Multi-pass membrane protein</topology>
    </subcellularLocation>
</comment>
<dbReference type="InterPro" id="IPR038050">
    <property type="entry name" value="Neuro_actylchol_rec"/>
</dbReference>
<evidence type="ECO:0000256" key="11">
    <source>
        <dbReference type="PROSITE-ProRule" id="PRU00076"/>
    </source>
</evidence>
<feature type="disulfide bond" evidence="11">
    <location>
        <begin position="993"/>
        <end position="1002"/>
    </location>
</feature>